<dbReference type="OrthoDB" id="5372493at2"/>
<dbReference type="PANTHER" id="PTHR42252:SF1">
    <property type="entry name" value="DUF434 DOMAIN-CONTAINING PROTEIN"/>
    <property type="match status" value="1"/>
</dbReference>
<dbReference type="InterPro" id="IPR041652">
    <property type="entry name" value="DUF5616"/>
</dbReference>
<dbReference type="Pfam" id="PF18481">
    <property type="entry name" value="DUF5616"/>
    <property type="match status" value="1"/>
</dbReference>
<gene>
    <name evidence="3" type="ORF">SAMN03080599_02087</name>
</gene>
<evidence type="ECO:0008006" key="5">
    <source>
        <dbReference type="Google" id="ProtNLM"/>
    </source>
</evidence>
<evidence type="ECO:0000259" key="2">
    <source>
        <dbReference type="Pfam" id="PF18481"/>
    </source>
</evidence>
<dbReference type="STRING" id="1120920.SAMN03080599_02087"/>
<protein>
    <recommendedName>
        <fullName evidence="5">DUF434 domain-containing protein</fullName>
    </recommendedName>
</protein>
<proteinExistence type="predicted"/>
<keyword evidence="4" id="KW-1185">Reference proteome</keyword>
<dbReference type="PANTHER" id="PTHR42252">
    <property type="entry name" value="DUF5616 DOMAIN-CONTAINING PROTEIN"/>
    <property type="match status" value="1"/>
</dbReference>
<evidence type="ECO:0000313" key="3">
    <source>
        <dbReference type="EMBL" id="SCZ80070.1"/>
    </source>
</evidence>
<dbReference type="EMBL" id="FMWL01000010">
    <property type="protein sequence ID" value="SCZ80070.1"/>
    <property type="molecule type" value="Genomic_DNA"/>
</dbReference>
<feature type="domain" description="DUF5616" evidence="2">
    <location>
        <begin position="90"/>
        <end position="221"/>
    </location>
</feature>
<dbReference type="Pfam" id="PF04256">
    <property type="entry name" value="DUF434"/>
    <property type="match status" value="1"/>
</dbReference>
<reference evidence="3 4" key="1">
    <citation type="submission" date="2016-10" db="EMBL/GenBank/DDBJ databases">
        <authorList>
            <person name="de Groot N.N."/>
        </authorList>
    </citation>
    <scope>NUCLEOTIDE SEQUENCE [LARGE SCALE GENOMIC DNA]</scope>
    <source>
        <strain evidence="3 4">DSM 2784</strain>
    </source>
</reference>
<name>A0A1G5S2J5_9FIRM</name>
<dbReference type="RefSeq" id="WP_092591224.1">
    <property type="nucleotide sequence ID" value="NZ_FMWL01000010.1"/>
</dbReference>
<dbReference type="Proteomes" id="UP000199208">
    <property type="component" value="Unassembled WGS sequence"/>
</dbReference>
<organism evidence="3 4">
    <name type="scientific">Acidaminobacter hydrogenoformans DSM 2784</name>
    <dbReference type="NCBI Taxonomy" id="1120920"/>
    <lineage>
        <taxon>Bacteria</taxon>
        <taxon>Bacillati</taxon>
        <taxon>Bacillota</taxon>
        <taxon>Clostridia</taxon>
        <taxon>Peptostreptococcales</taxon>
        <taxon>Acidaminobacteraceae</taxon>
        <taxon>Acidaminobacter</taxon>
    </lineage>
</organism>
<dbReference type="AlphaFoldDB" id="A0A1G5S2J5"/>
<sequence length="240" mass="26622">MTPKTKRRGYDPSDEACFSVAATKQLRQALNEMIWLLDRDYKLKQVVDLVGGHYQLTARQRTALQRAAATHHQCARRAETLLPMVAVPQTPLNIDGFNLIILLEVALSGSPLILGRDGVLRDLAGLRGSYSIVDKTKRALSLIGRALRELGASRATFFLDAPVSNSGRLGQLILEEANNWVCPVEVVIVKNPDVTLAIASGVVTGDSVILDDCESWFNLGRWIIERWLPESWIVDLEARH</sequence>
<accession>A0A1G5S2J5</accession>
<evidence type="ECO:0000313" key="4">
    <source>
        <dbReference type="Proteomes" id="UP000199208"/>
    </source>
</evidence>
<evidence type="ECO:0000259" key="1">
    <source>
        <dbReference type="Pfam" id="PF04256"/>
    </source>
</evidence>
<feature type="domain" description="DUF434" evidence="1">
    <location>
        <begin position="25"/>
        <end position="77"/>
    </location>
</feature>
<dbReference type="InterPro" id="IPR007368">
    <property type="entry name" value="DUF434"/>
</dbReference>